<dbReference type="AlphaFoldDB" id="A0A4Q2S1N5"/>
<dbReference type="RefSeq" id="WP_129399319.1">
    <property type="nucleotide sequence ID" value="NZ_SDWT01000001.1"/>
</dbReference>
<organism evidence="2 3">
    <name type="scientific">Nocardioides oleivorans</name>
    <dbReference type="NCBI Taxonomy" id="273676"/>
    <lineage>
        <taxon>Bacteria</taxon>
        <taxon>Bacillati</taxon>
        <taxon>Actinomycetota</taxon>
        <taxon>Actinomycetes</taxon>
        <taxon>Propionibacteriales</taxon>
        <taxon>Nocardioidaceae</taxon>
        <taxon>Nocardioides</taxon>
    </lineage>
</organism>
<evidence type="ECO:0000259" key="1">
    <source>
        <dbReference type="Pfam" id="PF01370"/>
    </source>
</evidence>
<dbReference type="InterPro" id="IPR051783">
    <property type="entry name" value="NAD(P)-dependent_oxidoreduct"/>
</dbReference>
<dbReference type="Pfam" id="PF01370">
    <property type="entry name" value="Epimerase"/>
    <property type="match status" value="1"/>
</dbReference>
<feature type="domain" description="NAD-dependent epimerase/dehydratase" evidence="1">
    <location>
        <begin position="3"/>
        <end position="211"/>
    </location>
</feature>
<protein>
    <submittedName>
        <fullName evidence="2">SDR family oxidoreductase</fullName>
    </submittedName>
</protein>
<dbReference type="Gene3D" id="3.40.50.720">
    <property type="entry name" value="NAD(P)-binding Rossmann-like Domain"/>
    <property type="match status" value="1"/>
</dbReference>
<dbReference type="InterPro" id="IPR036291">
    <property type="entry name" value="NAD(P)-bd_dom_sf"/>
</dbReference>
<reference evidence="2 3" key="1">
    <citation type="submission" date="2019-01" db="EMBL/GenBank/DDBJ databases">
        <title>Novel species of Nocardioides.</title>
        <authorList>
            <person name="Liu Q."/>
            <person name="Xin Y.-H."/>
        </authorList>
    </citation>
    <scope>NUCLEOTIDE SEQUENCE [LARGE SCALE GENOMIC DNA]</scope>
    <source>
        <strain evidence="2 3">CGMCC 4.6882</strain>
    </source>
</reference>
<dbReference type="EMBL" id="SDWT01000001">
    <property type="protein sequence ID" value="RYB93963.1"/>
    <property type="molecule type" value="Genomic_DNA"/>
</dbReference>
<dbReference type="GO" id="GO:0004029">
    <property type="term" value="F:aldehyde dehydrogenase (NAD+) activity"/>
    <property type="evidence" value="ECO:0007669"/>
    <property type="project" value="TreeGrafter"/>
</dbReference>
<keyword evidence="3" id="KW-1185">Reference proteome</keyword>
<sequence length="297" mass="30493">MKVFVTGASGWIGSAVVPELLAVGHDVIGLVRSDEAAAAVAAAGAEPRRGSLDDLASLRAGAERADAVIHLANKHDWSDLAASNRAERAAVETLLDVLAGSDRPFALASGTAFAPGRLVTEDDANLAAGREAPRGGTEALALEAVDRGVRSIALRFAPTVHGAGGEHGFIPQIVEAARRNGAAGYVGDGSNRWSAVHRVDAASLVAKAIGTAPAGSRLHVVGEEGLTTRDVATAIGKALGVPTVSVDPADAQAHFGWIAGFWALDIPASNALTRERFDWTPTHPTLLEDIASGAYTE</sequence>
<dbReference type="SUPFAM" id="SSF51735">
    <property type="entry name" value="NAD(P)-binding Rossmann-fold domains"/>
    <property type="match status" value="1"/>
</dbReference>
<evidence type="ECO:0000313" key="2">
    <source>
        <dbReference type="EMBL" id="RYB93963.1"/>
    </source>
</evidence>
<dbReference type="PANTHER" id="PTHR48079:SF6">
    <property type="entry name" value="NAD(P)-BINDING DOMAIN-CONTAINING PROTEIN-RELATED"/>
    <property type="match status" value="1"/>
</dbReference>
<dbReference type="OrthoDB" id="9787292at2"/>
<gene>
    <name evidence="2" type="ORF">EUA93_06110</name>
</gene>
<name>A0A4Q2S1N5_9ACTN</name>
<comment type="caution">
    <text evidence="2">The sequence shown here is derived from an EMBL/GenBank/DDBJ whole genome shotgun (WGS) entry which is preliminary data.</text>
</comment>
<dbReference type="CDD" id="cd05262">
    <property type="entry name" value="SDR_a7"/>
    <property type="match status" value="1"/>
</dbReference>
<evidence type="ECO:0000313" key="3">
    <source>
        <dbReference type="Proteomes" id="UP000294071"/>
    </source>
</evidence>
<dbReference type="PANTHER" id="PTHR48079">
    <property type="entry name" value="PROTEIN YEEZ"/>
    <property type="match status" value="1"/>
</dbReference>
<dbReference type="Proteomes" id="UP000294071">
    <property type="component" value="Unassembled WGS sequence"/>
</dbReference>
<accession>A0A4Q2S1N5</accession>
<proteinExistence type="predicted"/>
<dbReference type="InterPro" id="IPR001509">
    <property type="entry name" value="Epimerase_deHydtase"/>
</dbReference>
<dbReference type="GO" id="GO:0005737">
    <property type="term" value="C:cytoplasm"/>
    <property type="evidence" value="ECO:0007669"/>
    <property type="project" value="TreeGrafter"/>
</dbReference>